<evidence type="ECO:0000259" key="2">
    <source>
        <dbReference type="PROSITE" id="PS50056"/>
    </source>
</evidence>
<evidence type="ECO:0000313" key="4">
    <source>
        <dbReference type="Proteomes" id="UP000002026"/>
    </source>
</evidence>
<comment type="similarity">
    <text evidence="1">Belongs to the protein-tyrosine phosphatase family.</text>
</comment>
<dbReference type="InterPro" id="IPR029021">
    <property type="entry name" value="Prot-tyrosine_phosphatase-like"/>
</dbReference>
<dbReference type="KEGG" id="shi:Shel_27240"/>
<dbReference type="Proteomes" id="UP000002026">
    <property type="component" value="Chromosome"/>
</dbReference>
<dbReference type="SUPFAM" id="SSF52799">
    <property type="entry name" value="(Phosphotyrosine protein) phosphatases II"/>
    <property type="match status" value="1"/>
</dbReference>
<dbReference type="AlphaFoldDB" id="C7N3J9"/>
<sequence length="269" mass="30208">MDTSMHHGHVGGLRDELNFRELGGYRTADGRTVKHGVFYRSGALGEATPEELERISDLGLRFVLDLRCQEEADELPDPVISGAEQIRISGCMDADDNEVNLSPSSIYKLLVNPRRKDPDREESIEAAVAEIYSSLAFDSVAYRRLFAEIESANVPLLFHCTAGKDRTGIAAMLILMALGVSDQDMIDDFALTNVYRRSRIEAKLADKPLLSKVDVVEKLIRASEGVLPHFGERVLSEIRQEYGSYQEFLNKELGLDEERLTALRDRYLE</sequence>
<dbReference type="InterPro" id="IPR016130">
    <property type="entry name" value="Tyr_Pase_AS"/>
</dbReference>
<dbReference type="Pfam" id="PF13350">
    <property type="entry name" value="Y_phosphatase3"/>
    <property type="match status" value="1"/>
</dbReference>
<dbReference type="PANTHER" id="PTHR31126">
    <property type="entry name" value="TYROSINE-PROTEIN PHOSPHATASE"/>
    <property type="match status" value="1"/>
</dbReference>
<reference evidence="3 4" key="1">
    <citation type="journal article" date="2009" name="Stand. Genomic Sci.">
        <title>Complete genome sequence of Slackia heliotrinireducens type strain (RHS 1).</title>
        <authorList>
            <person name="Pukall R."/>
            <person name="Lapidus A."/>
            <person name="Nolan M."/>
            <person name="Copeland A."/>
            <person name="Glavina Del Rio T."/>
            <person name="Lucas S."/>
            <person name="Chen F."/>
            <person name="Tice H."/>
            <person name="Cheng J.F."/>
            <person name="Chertkov O."/>
            <person name="Bruce D."/>
            <person name="Goodwin L."/>
            <person name="Kuske C."/>
            <person name="Brettin T."/>
            <person name="Detter J.C."/>
            <person name="Han C."/>
            <person name="Pitluck S."/>
            <person name="Pati A."/>
            <person name="Mavrommatis K."/>
            <person name="Ivanova N."/>
            <person name="Ovchinnikova G."/>
            <person name="Chen A."/>
            <person name="Palaniappan K."/>
            <person name="Schneider S."/>
            <person name="Rohde M."/>
            <person name="Chain P."/>
            <person name="D'haeseleer P."/>
            <person name="Goker M."/>
            <person name="Bristow J."/>
            <person name="Eisen J.A."/>
            <person name="Markowitz V."/>
            <person name="Kyrpides N.C."/>
            <person name="Klenk H.P."/>
            <person name="Hugenholtz P."/>
        </authorList>
    </citation>
    <scope>NUCLEOTIDE SEQUENCE [LARGE SCALE GENOMIC DNA]</scope>
    <source>
        <strain evidence="4">ATCC 29202 / DSM 20476 / NCTC 11029 / RHS 1</strain>
    </source>
</reference>
<dbReference type="PANTHER" id="PTHR31126:SF1">
    <property type="entry name" value="TYROSINE SPECIFIC PROTEIN PHOSPHATASES DOMAIN-CONTAINING PROTEIN"/>
    <property type="match status" value="1"/>
</dbReference>
<dbReference type="InterPro" id="IPR000387">
    <property type="entry name" value="Tyr_Pase_dom"/>
</dbReference>
<dbReference type="HOGENOM" id="CLU_057546_0_2_11"/>
<accession>C7N3J9</accession>
<organism evidence="3 4">
    <name type="scientific">Slackia heliotrinireducens (strain ATCC 29202 / DSM 20476 / NCTC 11029 / RHS 1)</name>
    <name type="common">Peptococcus heliotrinreducens</name>
    <dbReference type="NCBI Taxonomy" id="471855"/>
    <lineage>
        <taxon>Bacteria</taxon>
        <taxon>Bacillati</taxon>
        <taxon>Actinomycetota</taxon>
        <taxon>Coriobacteriia</taxon>
        <taxon>Eggerthellales</taxon>
        <taxon>Eggerthellaceae</taxon>
        <taxon>Slackia</taxon>
    </lineage>
</organism>
<dbReference type="eggNOG" id="COG2365">
    <property type="taxonomic scope" value="Bacteria"/>
</dbReference>
<gene>
    <name evidence="3" type="ordered locus">Shel_27240</name>
</gene>
<dbReference type="PROSITE" id="PS00383">
    <property type="entry name" value="TYR_PHOSPHATASE_1"/>
    <property type="match status" value="1"/>
</dbReference>
<dbReference type="RefSeq" id="WP_012799818.1">
    <property type="nucleotide sequence ID" value="NC_013165.1"/>
</dbReference>
<dbReference type="STRING" id="471855.Shel_27240"/>
<dbReference type="GO" id="GO:0004721">
    <property type="term" value="F:phosphoprotein phosphatase activity"/>
    <property type="evidence" value="ECO:0007669"/>
    <property type="project" value="InterPro"/>
</dbReference>
<keyword evidence="4" id="KW-1185">Reference proteome</keyword>
<feature type="domain" description="Tyrosine specific protein phosphatases" evidence="2">
    <location>
        <begin position="140"/>
        <end position="199"/>
    </location>
</feature>
<dbReference type="Gene3D" id="3.90.190.10">
    <property type="entry name" value="Protein tyrosine phosphatase superfamily"/>
    <property type="match status" value="1"/>
</dbReference>
<protein>
    <submittedName>
        <fullName evidence="3">Protein tyrosine/serine phosphatase</fullName>
    </submittedName>
</protein>
<evidence type="ECO:0000256" key="1">
    <source>
        <dbReference type="ARBA" id="ARBA00009580"/>
    </source>
</evidence>
<dbReference type="PROSITE" id="PS50056">
    <property type="entry name" value="TYR_PHOSPHATASE_2"/>
    <property type="match status" value="1"/>
</dbReference>
<evidence type="ECO:0000313" key="3">
    <source>
        <dbReference type="EMBL" id="ACV23722.1"/>
    </source>
</evidence>
<name>C7N3J9_SLAHD</name>
<proteinExistence type="inferred from homology"/>
<dbReference type="EMBL" id="CP001684">
    <property type="protein sequence ID" value="ACV23722.1"/>
    <property type="molecule type" value="Genomic_DNA"/>
</dbReference>
<dbReference type="InterPro" id="IPR026893">
    <property type="entry name" value="Tyr/Ser_Pase_IphP-type"/>
</dbReference>